<dbReference type="PANTHER" id="PTHR30536:SF5">
    <property type="entry name" value="ALTRONATE DEHYDRATASE"/>
    <property type="match status" value="1"/>
</dbReference>
<dbReference type="InterPro" id="IPR044144">
    <property type="entry name" value="SAF_UxaA/GarD"/>
</dbReference>
<evidence type="ECO:0000256" key="2">
    <source>
        <dbReference type="ARBA" id="ARBA00023239"/>
    </source>
</evidence>
<protein>
    <recommendedName>
        <fullName evidence="3">SAF domain-containing protein</fullName>
    </recommendedName>
</protein>
<evidence type="ECO:0000256" key="1">
    <source>
        <dbReference type="ARBA" id="ARBA00010986"/>
    </source>
</evidence>
<name>A0A382DCA3_9ZZZZ</name>
<reference evidence="4" key="1">
    <citation type="submission" date="2018-05" db="EMBL/GenBank/DDBJ databases">
        <authorList>
            <person name="Lanie J.A."/>
            <person name="Ng W.-L."/>
            <person name="Kazmierczak K.M."/>
            <person name="Andrzejewski T.M."/>
            <person name="Davidsen T.M."/>
            <person name="Wayne K.J."/>
            <person name="Tettelin H."/>
            <person name="Glass J.I."/>
            <person name="Rusch D."/>
            <person name="Podicherti R."/>
            <person name="Tsui H.-C.T."/>
            <person name="Winkler M.E."/>
        </authorList>
    </citation>
    <scope>NUCLEOTIDE SEQUENCE</scope>
</reference>
<dbReference type="AlphaFoldDB" id="A0A382DCA3"/>
<dbReference type="Pfam" id="PF04295">
    <property type="entry name" value="GD_AH_second"/>
    <property type="match status" value="1"/>
</dbReference>
<dbReference type="InterPro" id="IPR052172">
    <property type="entry name" value="UxaA_altronate/galactarate_dh"/>
</dbReference>
<evidence type="ECO:0000259" key="3">
    <source>
        <dbReference type="SMART" id="SM00858"/>
    </source>
</evidence>
<dbReference type="InterPro" id="IPR007392">
    <property type="entry name" value="GD_AH_second"/>
</dbReference>
<feature type="non-terminal residue" evidence="4">
    <location>
        <position position="335"/>
    </location>
</feature>
<sequence>MYNIIKLNEKDNVAVAPMLIPEHTEVDLNVISSDAIPFGHKIALSKIEKNSFIYKYGQIIGIASKDILPGEHVHSHNLEFSEFDRFFEIKDNKSKTINDSHDVFFEGFKRKSGKSGTRNHIGLLSTVNCSATVVKKIADAVNNSSKLKEYANIDGAVCLKHSSGCGMNTSGYGMTIFNQTIEGFKQHPNFAKVFVIGLGCECAQISLYQDERQDDLVVYMNIQDEGGTKKIIENVSSQIIEMLPYLNKEERVKIPISELTVALQCGGSDAYSGITANPALGHASDLIVKHGGSTILAETPEIYGAEHLLYERAENAEIVKKLQKQIDWWKHYTSI</sequence>
<dbReference type="SMART" id="SM00858">
    <property type="entry name" value="SAF"/>
    <property type="match status" value="1"/>
</dbReference>
<feature type="domain" description="SAF" evidence="3">
    <location>
        <begin position="11"/>
        <end position="79"/>
    </location>
</feature>
<evidence type="ECO:0000313" key="4">
    <source>
        <dbReference type="EMBL" id="SVB36038.1"/>
    </source>
</evidence>
<dbReference type="Pfam" id="PF08666">
    <property type="entry name" value="SAF"/>
    <property type="match status" value="1"/>
</dbReference>
<dbReference type="CDD" id="cd11613">
    <property type="entry name" value="SAF_AH_GD"/>
    <property type="match status" value="1"/>
</dbReference>
<comment type="similarity">
    <text evidence="1">Belongs to the UxaA family.</text>
</comment>
<dbReference type="GO" id="GO:0016829">
    <property type="term" value="F:lyase activity"/>
    <property type="evidence" value="ECO:0007669"/>
    <property type="project" value="UniProtKB-KW"/>
</dbReference>
<gene>
    <name evidence="4" type="ORF">METZ01_LOCUS188892</name>
</gene>
<dbReference type="PANTHER" id="PTHR30536">
    <property type="entry name" value="ALTRONATE/GALACTARATE DEHYDRATASE"/>
    <property type="match status" value="1"/>
</dbReference>
<dbReference type="InterPro" id="IPR048332">
    <property type="entry name" value="GD_AH_C"/>
</dbReference>
<dbReference type="GO" id="GO:0019698">
    <property type="term" value="P:D-galacturonate catabolic process"/>
    <property type="evidence" value="ECO:0007669"/>
    <property type="project" value="TreeGrafter"/>
</dbReference>
<keyword evidence="2" id="KW-0456">Lyase</keyword>
<accession>A0A382DCA3</accession>
<dbReference type="InterPro" id="IPR013974">
    <property type="entry name" value="SAF"/>
</dbReference>
<organism evidence="4">
    <name type="scientific">marine metagenome</name>
    <dbReference type="NCBI Taxonomy" id="408172"/>
    <lineage>
        <taxon>unclassified sequences</taxon>
        <taxon>metagenomes</taxon>
        <taxon>ecological metagenomes</taxon>
    </lineage>
</organism>
<dbReference type="Pfam" id="PF20629">
    <property type="entry name" value="GD_AH_C"/>
    <property type="match status" value="1"/>
</dbReference>
<dbReference type="Gene3D" id="2.30.130.110">
    <property type="match status" value="1"/>
</dbReference>
<dbReference type="EMBL" id="UINC01038680">
    <property type="protein sequence ID" value="SVB36038.1"/>
    <property type="molecule type" value="Genomic_DNA"/>
</dbReference>
<proteinExistence type="inferred from homology"/>